<sequence>MMMGIVSLMLFNLADIYFVAQLGTEPLAALGFTFPVTFSITSLAIGLGIGTSATLARLIGSGDHHKASSLSSDNLLSTALLTLGIALVCQLIIEPLFRAMGASEALLPYINTYMSVWFWGSVFLVVNMVGNSCMRASGDTKTPAKIMAFSSAMNMLLDPLLIFGWGPIPALGVQGAAIASVIAWGITFFLVLHILYHRRGLIILQPLHIQRIWQHWRSVMKIGLPAALSNMMTPVANGVLTALVATYGAEAVAAFGVGNRLESLSLLACLALSMTLPPFISQNFGAGQTERVIRAYRIAIRFALIWQTVLYIGLCLGAGSVAALFSDNLEVQEWIGIWILIVPVGFGFQAATFLTASSFNALHQPLRAMRISITRLFIFYVPLGWLGSHFFGLQGMFGGLVIANALTALTAWFWMRRHLKRLADQPA</sequence>
<dbReference type="NCBIfam" id="TIGR00797">
    <property type="entry name" value="matE"/>
    <property type="match status" value="1"/>
</dbReference>
<feature type="transmembrane region" description="Helical" evidence="7">
    <location>
        <begin position="397"/>
        <end position="415"/>
    </location>
</feature>
<evidence type="ECO:0000256" key="4">
    <source>
        <dbReference type="ARBA" id="ARBA00022692"/>
    </source>
</evidence>
<protein>
    <submittedName>
        <fullName evidence="8">MATE family efflux transporter</fullName>
    </submittedName>
</protein>
<dbReference type="InterPro" id="IPR002528">
    <property type="entry name" value="MATE_fam"/>
</dbReference>
<evidence type="ECO:0000256" key="6">
    <source>
        <dbReference type="ARBA" id="ARBA00023136"/>
    </source>
</evidence>
<evidence type="ECO:0000313" key="9">
    <source>
        <dbReference type="Proteomes" id="UP000640333"/>
    </source>
</evidence>
<feature type="transmembrane region" description="Helical" evidence="7">
    <location>
        <begin position="171"/>
        <end position="196"/>
    </location>
</feature>
<feature type="transmembrane region" description="Helical" evidence="7">
    <location>
        <begin position="146"/>
        <end position="165"/>
    </location>
</feature>
<dbReference type="Proteomes" id="UP000640333">
    <property type="component" value="Unassembled WGS sequence"/>
</dbReference>
<feature type="transmembrane region" description="Helical" evidence="7">
    <location>
        <begin position="373"/>
        <end position="391"/>
    </location>
</feature>
<keyword evidence="5 7" id="KW-1133">Transmembrane helix</keyword>
<reference evidence="8" key="1">
    <citation type="submission" date="2020-10" db="EMBL/GenBank/DDBJ databases">
        <title>Bacterium isolated from coastal waters sediment.</title>
        <authorList>
            <person name="Chen R.-J."/>
            <person name="Lu D.-C."/>
            <person name="Zhu K.-L."/>
            <person name="Du Z.-J."/>
        </authorList>
    </citation>
    <scope>NUCLEOTIDE SEQUENCE</scope>
    <source>
        <strain evidence="8">N1Y112</strain>
    </source>
</reference>
<dbReference type="GO" id="GO:0015297">
    <property type="term" value="F:antiporter activity"/>
    <property type="evidence" value="ECO:0007669"/>
    <property type="project" value="InterPro"/>
</dbReference>
<feature type="transmembrane region" description="Helical" evidence="7">
    <location>
        <begin position="75"/>
        <end position="93"/>
    </location>
</feature>
<dbReference type="GO" id="GO:0042910">
    <property type="term" value="F:xenobiotic transmembrane transporter activity"/>
    <property type="evidence" value="ECO:0007669"/>
    <property type="project" value="InterPro"/>
</dbReference>
<evidence type="ECO:0000256" key="1">
    <source>
        <dbReference type="ARBA" id="ARBA00004429"/>
    </source>
</evidence>
<keyword evidence="9" id="KW-1185">Reference proteome</keyword>
<dbReference type="PANTHER" id="PTHR43549">
    <property type="entry name" value="MULTIDRUG RESISTANCE PROTEIN YPNP-RELATED"/>
    <property type="match status" value="1"/>
</dbReference>
<feature type="transmembrane region" description="Helical" evidence="7">
    <location>
        <begin position="263"/>
        <end position="281"/>
    </location>
</feature>
<feature type="transmembrane region" description="Helical" evidence="7">
    <location>
        <begin position="302"/>
        <end position="325"/>
    </location>
</feature>
<dbReference type="PIRSF" id="PIRSF006603">
    <property type="entry name" value="DinF"/>
    <property type="match status" value="1"/>
</dbReference>
<name>A0A8J7JYM2_9GAMM</name>
<comment type="caution">
    <text evidence="8">The sequence shown here is derived from an EMBL/GenBank/DDBJ whole genome shotgun (WGS) entry which is preliminary data.</text>
</comment>
<organism evidence="8 9">
    <name type="scientific">Pontibacterium sinense</name>
    <dbReference type="NCBI Taxonomy" id="2781979"/>
    <lineage>
        <taxon>Bacteria</taxon>
        <taxon>Pseudomonadati</taxon>
        <taxon>Pseudomonadota</taxon>
        <taxon>Gammaproteobacteria</taxon>
        <taxon>Oceanospirillales</taxon>
        <taxon>Oceanospirillaceae</taxon>
        <taxon>Pontibacterium</taxon>
    </lineage>
</organism>
<dbReference type="InterPro" id="IPR048279">
    <property type="entry name" value="MdtK-like"/>
</dbReference>
<keyword evidence="2" id="KW-0813">Transport</keyword>
<accession>A0A8J7JYM2</accession>
<keyword evidence="3" id="KW-1003">Cell membrane</keyword>
<evidence type="ECO:0000256" key="3">
    <source>
        <dbReference type="ARBA" id="ARBA00022475"/>
    </source>
</evidence>
<feature type="transmembrane region" description="Helical" evidence="7">
    <location>
        <begin position="113"/>
        <end position="134"/>
    </location>
</feature>
<keyword evidence="6 7" id="KW-0472">Membrane</keyword>
<dbReference type="PANTHER" id="PTHR43549:SF3">
    <property type="entry name" value="MULTIDRUG RESISTANCE PROTEIN YPNP-RELATED"/>
    <property type="match status" value="1"/>
</dbReference>
<feature type="transmembrane region" description="Helical" evidence="7">
    <location>
        <begin position="337"/>
        <end position="361"/>
    </location>
</feature>
<dbReference type="AlphaFoldDB" id="A0A8J7JYM2"/>
<keyword evidence="4 7" id="KW-0812">Transmembrane</keyword>
<dbReference type="EMBL" id="JADEYS010000004">
    <property type="protein sequence ID" value="MBE9396614.1"/>
    <property type="molecule type" value="Genomic_DNA"/>
</dbReference>
<dbReference type="Pfam" id="PF01554">
    <property type="entry name" value="MatE"/>
    <property type="match status" value="2"/>
</dbReference>
<evidence type="ECO:0000256" key="7">
    <source>
        <dbReference type="SAM" id="Phobius"/>
    </source>
</evidence>
<evidence type="ECO:0000313" key="8">
    <source>
        <dbReference type="EMBL" id="MBE9396614.1"/>
    </source>
</evidence>
<evidence type="ECO:0000256" key="2">
    <source>
        <dbReference type="ARBA" id="ARBA00022448"/>
    </source>
</evidence>
<dbReference type="InterPro" id="IPR052031">
    <property type="entry name" value="Membrane_Transporter-Flippase"/>
</dbReference>
<feature type="transmembrane region" description="Helical" evidence="7">
    <location>
        <begin position="32"/>
        <end position="55"/>
    </location>
</feature>
<gene>
    <name evidence="8" type="ORF">IOQ59_04990</name>
</gene>
<dbReference type="GO" id="GO:0005886">
    <property type="term" value="C:plasma membrane"/>
    <property type="evidence" value="ECO:0007669"/>
    <property type="project" value="UniProtKB-SubCell"/>
</dbReference>
<feature type="transmembrane region" description="Helical" evidence="7">
    <location>
        <begin position="235"/>
        <end position="257"/>
    </location>
</feature>
<comment type="subcellular location">
    <subcellularLocation>
        <location evidence="1">Cell inner membrane</location>
        <topology evidence="1">Multi-pass membrane protein</topology>
    </subcellularLocation>
</comment>
<proteinExistence type="predicted"/>
<evidence type="ECO:0000256" key="5">
    <source>
        <dbReference type="ARBA" id="ARBA00022989"/>
    </source>
</evidence>